<name>A0ABY7CBX9_9BASI</name>
<dbReference type="RefSeq" id="XP_053017968.1">
    <property type="nucleotide sequence ID" value="XM_053166781.1"/>
</dbReference>
<dbReference type="Proteomes" id="UP001164743">
    <property type="component" value="Chromosome 2A"/>
</dbReference>
<evidence type="ECO:0000313" key="3">
    <source>
        <dbReference type="Proteomes" id="UP001164743"/>
    </source>
</evidence>
<sequence length="110" mass="12318">MPWFTPLSRHHPTFYRPAAPSLHDGNLPQTPPHSLPSGPFTGISTSYQVNPSSPITILFRYLQDPHIPNVSSVTCPLYSSSRSYAQPINQHSRQTNIHFSRTSLVLLLLV</sequence>
<protein>
    <submittedName>
        <fullName evidence="2">Uncharacterized protein</fullName>
    </submittedName>
</protein>
<keyword evidence="3" id="KW-1185">Reference proteome</keyword>
<organism evidence="2 3">
    <name type="scientific">Puccinia triticina</name>
    <dbReference type="NCBI Taxonomy" id="208348"/>
    <lineage>
        <taxon>Eukaryota</taxon>
        <taxon>Fungi</taxon>
        <taxon>Dikarya</taxon>
        <taxon>Basidiomycota</taxon>
        <taxon>Pucciniomycotina</taxon>
        <taxon>Pucciniomycetes</taxon>
        <taxon>Pucciniales</taxon>
        <taxon>Pucciniaceae</taxon>
        <taxon>Puccinia</taxon>
    </lineage>
</organism>
<gene>
    <name evidence="2" type="ORF">PtA15_2A730</name>
</gene>
<feature type="region of interest" description="Disordered" evidence="1">
    <location>
        <begin position="1"/>
        <end position="41"/>
    </location>
</feature>
<dbReference type="GeneID" id="77807676"/>
<reference evidence="2" key="1">
    <citation type="submission" date="2022-10" db="EMBL/GenBank/DDBJ databases">
        <title>Puccinia triticina Genome sequencing and assembly.</title>
        <authorList>
            <person name="Li C."/>
        </authorList>
    </citation>
    <scope>NUCLEOTIDE SEQUENCE</scope>
    <source>
        <strain evidence="2">Pt15</strain>
    </source>
</reference>
<accession>A0ABY7CBX9</accession>
<evidence type="ECO:0000256" key="1">
    <source>
        <dbReference type="SAM" id="MobiDB-lite"/>
    </source>
</evidence>
<evidence type="ECO:0000313" key="2">
    <source>
        <dbReference type="EMBL" id="WAQ82413.1"/>
    </source>
</evidence>
<proteinExistence type="predicted"/>
<dbReference type="EMBL" id="CP110422">
    <property type="protein sequence ID" value="WAQ82413.1"/>
    <property type="molecule type" value="Genomic_DNA"/>
</dbReference>